<evidence type="ECO:0000256" key="3">
    <source>
        <dbReference type="ARBA" id="ARBA00023125"/>
    </source>
</evidence>
<dbReference type="GO" id="GO:0005634">
    <property type="term" value="C:nucleus"/>
    <property type="evidence" value="ECO:0007669"/>
    <property type="project" value="UniProtKB-SubCell"/>
</dbReference>
<dbReference type="PANTHER" id="PTHR31845">
    <property type="entry name" value="FINGER DOMAIN PROTEIN, PUTATIVE-RELATED"/>
    <property type="match status" value="1"/>
</dbReference>
<name>A0A6A5UU32_9PLEO</name>
<dbReference type="GO" id="GO:0008270">
    <property type="term" value="F:zinc ion binding"/>
    <property type="evidence" value="ECO:0007669"/>
    <property type="project" value="InterPro"/>
</dbReference>
<protein>
    <recommendedName>
        <fullName evidence="7">Zn(2)-C6 fungal-type domain-containing protein</fullName>
    </recommendedName>
</protein>
<keyword evidence="4" id="KW-0804">Transcription</keyword>
<evidence type="ECO:0000256" key="2">
    <source>
        <dbReference type="ARBA" id="ARBA00023015"/>
    </source>
</evidence>
<evidence type="ECO:0000256" key="6">
    <source>
        <dbReference type="SAM" id="MobiDB-lite"/>
    </source>
</evidence>
<dbReference type="EMBL" id="ML976723">
    <property type="protein sequence ID" value="KAF1968204.1"/>
    <property type="molecule type" value="Genomic_DNA"/>
</dbReference>
<gene>
    <name evidence="8" type="ORF">BU23DRAFT_572572</name>
</gene>
<feature type="domain" description="Zn(2)-C6 fungal-type" evidence="7">
    <location>
        <begin position="13"/>
        <end position="45"/>
    </location>
</feature>
<dbReference type="GO" id="GO:0000981">
    <property type="term" value="F:DNA-binding transcription factor activity, RNA polymerase II-specific"/>
    <property type="evidence" value="ECO:0007669"/>
    <property type="project" value="InterPro"/>
</dbReference>
<evidence type="ECO:0000259" key="7">
    <source>
        <dbReference type="PROSITE" id="PS50048"/>
    </source>
</evidence>
<dbReference type="Pfam" id="PF00172">
    <property type="entry name" value="Zn_clus"/>
    <property type="match status" value="1"/>
</dbReference>
<reference evidence="8" key="1">
    <citation type="journal article" date="2020" name="Stud. Mycol.">
        <title>101 Dothideomycetes genomes: a test case for predicting lifestyles and emergence of pathogens.</title>
        <authorList>
            <person name="Haridas S."/>
            <person name="Albert R."/>
            <person name="Binder M."/>
            <person name="Bloem J."/>
            <person name="Labutti K."/>
            <person name="Salamov A."/>
            <person name="Andreopoulos B."/>
            <person name="Baker S."/>
            <person name="Barry K."/>
            <person name="Bills G."/>
            <person name="Bluhm B."/>
            <person name="Cannon C."/>
            <person name="Castanera R."/>
            <person name="Culley D."/>
            <person name="Daum C."/>
            <person name="Ezra D."/>
            <person name="Gonzalez J."/>
            <person name="Henrissat B."/>
            <person name="Kuo A."/>
            <person name="Liang C."/>
            <person name="Lipzen A."/>
            <person name="Lutzoni F."/>
            <person name="Magnuson J."/>
            <person name="Mondo S."/>
            <person name="Nolan M."/>
            <person name="Ohm R."/>
            <person name="Pangilinan J."/>
            <person name="Park H.-J."/>
            <person name="Ramirez L."/>
            <person name="Alfaro M."/>
            <person name="Sun H."/>
            <person name="Tritt A."/>
            <person name="Yoshinaga Y."/>
            <person name="Zwiers L.-H."/>
            <person name="Turgeon B."/>
            <person name="Goodwin S."/>
            <person name="Spatafora J."/>
            <person name="Crous P."/>
            <person name="Grigoriev I."/>
        </authorList>
    </citation>
    <scope>NUCLEOTIDE SEQUENCE</scope>
    <source>
        <strain evidence="8">CBS 107.79</strain>
    </source>
</reference>
<accession>A0A6A5UU32</accession>
<keyword evidence="5" id="KW-0539">Nucleus</keyword>
<dbReference type="OrthoDB" id="5226580at2759"/>
<evidence type="ECO:0000313" key="9">
    <source>
        <dbReference type="Proteomes" id="UP000800036"/>
    </source>
</evidence>
<dbReference type="SMART" id="SM00066">
    <property type="entry name" value="GAL4"/>
    <property type="match status" value="1"/>
</dbReference>
<dbReference type="Gene3D" id="4.10.240.10">
    <property type="entry name" value="Zn(2)-C6 fungal-type DNA-binding domain"/>
    <property type="match status" value="1"/>
</dbReference>
<evidence type="ECO:0000256" key="1">
    <source>
        <dbReference type="ARBA" id="ARBA00004123"/>
    </source>
</evidence>
<comment type="subcellular location">
    <subcellularLocation>
        <location evidence="1">Nucleus</location>
    </subcellularLocation>
</comment>
<dbReference type="Proteomes" id="UP000800036">
    <property type="component" value="Unassembled WGS sequence"/>
</dbReference>
<keyword evidence="2" id="KW-0805">Transcription regulation</keyword>
<organism evidence="8 9">
    <name type="scientific">Bimuria novae-zelandiae CBS 107.79</name>
    <dbReference type="NCBI Taxonomy" id="1447943"/>
    <lineage>
        <taxon>Eukaryota</taxon>
        <taxon>Fungi</taxon>
        <taxon>Dikarya</taxon>
        <taxon>Ascomycota</taxon>
        <taxon>Pezizomycotina</taxon>
        <taxon>Dothideomycetes</taxon>
        <taxon>Pleosporomycetidae</taxon>
        <taxon>Pleosporales</taxon>
        <taxon>Massarineae</taxon>
        <taxon>Didymosphaeriaceae</taxon>
        <taxon>Bimuria</taxon>
    </lineage>
</organism>
<proteinExistence type="predicted"/>
<feature type="compositionally biased region" description="Low complexity" evidence="6">
    <location>
        <begin position="83"/>
        <end position="93"/>
    </location>
</feature>
<keyword evidence="3" id="KW-0238">DNA-binding</keyword>
<dbReference type="PANTHER" id="PTHR31845:SF10">
    <property type="entry name" value="ZN(II)2CYS6 TRANSCRIPTION FACTOR (EUROFUNG)"/>
    <property type="match status" value="1"/>
</dbReference>
<evidence type="ECO:0000313" key="8">
    <source>
        <dbReference type="EMBL" id="KAF1968204.1"/>
    </source>
</evidence>
<dbReference type="CDD" id="cd12148">
    <property type="entry name" value="fungal_TF_MHR"/>
    <property type="match status" value="1"/>
</dbReference>
<dbReference type="CDD" id="cd00067">
    <property type="entry name" value="GAL4"/>
    <property type="match status" value="1"/>
</dbReference>
<dbReference type="SUPFAM" id="SSF57701">
    <property type="entry name" value="Zn2/Cys6 DNA-binding domain"/>
    <property type="match status" value="1"/>
</dbReference>
<dbReference type="GO" id="GO:0000976">
    <property type="term" value="F:transcription cis-regulatory region binding"/>
    <property type="evidence" value="ECO:0007669"/>
    <property type="project" value="TreeGrafter"/>
</dbReference>
<feature type="region of interest" description="Disordered" evidence="6">
    <location>
        <begin position="83"/>
        <end position="121"/>
    </location>
</feature>
<keyword evidence="9" id="KW-1185">Reference proteome</keyword>
<evidence type="ECO:0000256" key="5">
    <source>
        <dbReference type="ARBA" id="ARBA00023242"/>
    </source>
</evidence>
<dbReference type="InterPro" id="IPR036864">
    <property type="entry name" value="Zn2-C6_fun-type_DNA-bd_sf"/>
</dbReference>
<dbReference type="InterPro" id="IPR051089">
    <property type="entry name" value="prtT"/>
</dbReference>
<dbReference type="PROSITE" id="PS50048">
    <property type="entry name" value="ZN2_CY6_FUNGAL_2"/>
    <property type="match status" value="1"/>
</dbReference>
<dbReference type="PROSITE" id="PS00463">
    <property type="entry name" value="ZN2_CY6_FUNGAL_1"/>
    <property type="match status" value="1"/>
</dbReference>
<dbReference type="InterPro" id="IPR001138">
    <property type="entry name" value="Zn2Cys6_DnaBD"/>
</dbReference>
<evidence type="ECO:0000256" key="4">
    <source>
        <dbReference type="ARBA" id="ARBA00023163"/>
    </source>
</evidence>
<dbReference type="AlphaFoldDB" id="A0A6A5UU32"/>
<sequence length="622" mass="69675">MEAREGRIGNAFACERCRKHKVRCVPSEAAGICQRCQKARVECIEHVARRRPAKPRVIQPTTKVAEMEKRIDKLHAIVKATTVPSAPSSTTQPTLPPVATVPTQPTEISRRTTTPAPIVPSAPPLPAVKTPILPNPGSTPESALSFWESINEAISGLGRMDPVIRSISIIHMQSLLESYRAMTTFFPFVLLPRECFCKDLIQQRPILLFAVLTAASHDSPQLQASLSREFRKVVMVKIMNGEKSLDLLQGLLVFIAWHHHYIDLHAASVHLLLQMCVGIAGDLGLDDIPSPTRSPIQKQESWQREAKRAYLGCYYLTSSLGLLDSSRVRSIPYSNTLRAYARDIQEGAWEHHSDTIVPFLIDTCQFMEDVDETFGSRSEPALVAKSQLKRLSEKWDHMYGATKAQASDYRTLRWIQLGARMFLYEATASLDISDRDSLSWVSGFQLSQRITCLRWVEQFLDNSLQLAPSEFELLSITDWLVLVAGLTTLAKLALHTSPMPGWDPAELQIAKTFEYFRDQLSVQMPRSHDSQDHEDLFDRFRRMTEIMKMTAKTAPGRNSPNGSTFELATGSGRTVSLLQELPPLKPNGVVNGSDPLPAPWKVSSQFDISSPDFVWKFLMGTL</sequence>